<proteinExistence type="inferred from homology"/>
<keyword evidence="5 8" id="KW-1133">Transmembrane helix</keyword>
<feature type="transmembrane region" description="Helical" evidence="8">
    <location>
        <begin position="309"/>
        <end position="329"/>
    </location>
</feature>
<evidence type="ECO:0000256" key="4">
    <source>
        <dbReference type="ARBA" id="ARBA00022692"/>
    </source>
</evidence>
<evidence type="ECO:0000256" key="2">
    <source>
        <dbReference type="ARBA" id="ARBA00022475"/>
    </source>
</evidence>
<evidence type="ECO:0000313" key="9">
    <source>
        <dbReference type="EMBL" id="OZC04045.1"/>
    </source>
</evidence>
<name>A0A259U1Y0_9BACT</name>
<dbReference type="GO" id="GO:0016758">
    <property type="term" value="F:hexosyltransferase activity"/>
    <property type="evidence" value="ECO:0007669"/>
    <property type="project" value="InterPro"/>
</dbReference>
<comment type="caution">
    <text evidence="9">The sequence shown here is derived from an EMBL/GenBank/DDBJ whole genome shotgun (WGS) entry which is preliminary data.</text>
</comment>
<reference evidence="9 10" key="1">
    <citation type="submission" date="2016-11" db="EMBL/GenBank/DDBJ databases">
        <title>Study of marine rhodopsin-containing bacteria.</title>
        <authorList>
            <person name="Yoshizawa S."/>
            <person name="Kumagai Y."/>
            <person name="Kogure K."/>
        </authorList>
    </citation>
    <scope>NUCLEOTIDE SEQUENCE [LARGE SCALE GENOMIC DNA]</scope>
    <source>
        <strain evidence="9 10">SG-29</strain>
    </source>
</reference>
<evidence type="ECO:0000313" key="10">
    <source>
        <dbReference type="Proteomes" id="UP000216446"/>
    </source>
</evidence>
<evidence type="ECO:0000256" key="7">
    <source>
        <dbReference type="ARBA" id="ARBA00024033"/>
    </source>
</evidence>
<accession>A0A259U1Y0</accession>
<dbReference type="Pfam" id="PF09594">
    <property type="entry name" value="GT87"/>
    <property type="match status" value="1"/>
</dbReference>
<feature type="transmembrane region" description="Helical" evidence="8">
    <location>
        <begin position="193"/>
        <end position="216"/>
    </location>
</feature>
<protein>
    <recommendedName>
        <fullName evidence="11">DUF2029 domain-containing protein</fullName>
    </recommendedName>
</protein>
<feature type="transmembrane region" description="Helical" evidence="8">
    <location>
        <begin position="415"/>
        <end position="432"/>
    </location>
</feature>
<evidence type="ECO:0000256" key="3">
    <source>
        <dbReference type="ARBA" id="ARBA00022679"/>
    </source>
</evidence>
<evidence type="ECO:0008006" key="11">
    <source>
        <dbReference type="Google" id="ProtNLM"/>
    </source>
</evidence>
<keyword evidence="2" id="KW-1003">Cell membrane</keyword>
<sequence length="443" mass="47801">MRSSEASGGDDAATRARGVKGALQELRRQPHLAAVAALSALWLPVMPVYLAATFYRFALAEPWHFLVDYSWFHEAALRFFSDPLTLYADAEYFYPPPAVLAFWPTTWVSGVAGYIASGPLIFGGLAAAFAWALRLWERETGSRLDRATRIALLITGLASAPVFQNLKYAQVNVLVLLSALAFLHLCQRQRPGWGALALAGGFWLKVLPLALLPLGLGRLRARSPEASDWRRWRGLVGGAAAGWLALPLALLPWVPWALYREYALERFPAFSGLTDPGALSTSIQATVTRLDLPIEIVTASGMMPASPEATLVAGAVGALVVGAAILSVWSGGAGIVRAGLVVLAVLPAVVPLGWEHTFVLAVPLLLVALAEARQRPPLARWVVALCALAFFAQRPPPPMMASLIETLPRACIDLYLARLWMAVLVLVGLGLWRRTLRPSLATS</sequence>
<dbReference type="EMBL" id="MQWB01000001">
    <property type="protein sequence ID" value="OZC04045.1"/>
    <property type="molecule type" value="Genomic_DNA"/>
</dbReference>
<evidence type="ECO:0000256" key="6">
    <source>
        <dbReference type="ARBA" id="ARBA00023136"/>
    </source>
</evidence>
<dbReference type="AlphaFoldDB" id="A0A259U1Y0"/>
<dbReference type="GO" id="GO:0005886">
    <property type="term" value="C:plasma membrane"/>
    <property type="evidence" value="ECO:0007669"/>
    <property type="project" value="UniProtKB-SubCell"/>
</dbReference>
<dbReference type="RefSeq" id="WP_094550084.1">
    <property type="nucleotide sequence ID" value="NZ_MQWB01000001.1"/>
</dbReference>
<feature type="transmembrane region" description="Helical" evidence="8">
    <location>
        <begin position="169"/>
        <end position="186"/>
    </location>
</feature>
<keyword evidence="4 8" id="KW-0812">Transmembrane</keyword>
<feature type="transmembrane region" description="Helical" evidence="8">
    <location>
        <begin position="111"/>
        <end position="135"/>
    </location>
</feature>
<feature type="transmembrane region" description="Helical" evidence="8">
    <location>
        <begin position="32"/>
        <end position="55"/>
    </location>
</feature>
<organism evidence="9 10">
    <name type="scientific">Rubricoccus marinus</name>
    <dbReference type="NCBI Taxonomy" id="716817"/>
    <lineage>
        <taxon>Bacteria</taxon>
        <taxon>Pseudomonadati</taxon>
        <taxon>Rhodothermota</taxon>
        <taxon>Rhodothermia</taxon>
        <taxon>Rhodothermales</taxon>
        <taxon>Rubricoccaceae</taxon>
        <taxon>Rubricoccus</taxon>
    </lineage>
</organism>
<feature type="transmembrane region" description="Helical" evidence="8">
    <location>
        <begin position="236"/>
        <end position="259"/>
    </location>
</feature>
<dbReference type="Proteomes" id="UP000216446">
    <property type="component" value="Unassembled WGS sequence"/>
</dbReference>
<keyword evidence="10" id="KW-1185">Reference proteome</keyword>
<dbReference type="InParanoid" id="A0A259U1Y0"/>
<comment type="similarity">
    <text evidence="7">Belongs to the glycosyltransferase 87 family.</text>
</comment>
<keyword evidence="6 8" id="KW-0472">Membrane</keyword>
<evidence type="ECO:0000256" key="8">
    <source>
        <dbReference type="SAM" id="Phobius"/>
    </source>
</evidence>
<gene>
    <name evidence="9" type="ORF">BSZ36_14260</name>
</gene>
<evidence type="ECO:0000256" key="5">
    <source>
        <dbReference type="ARBA" id="ARBA00022989"/>
    </source>
</evidence>
<keyword evidence="3" id="KW-0808">Transferase</keyword>
<feature type="transmembrane region" description="Helical" evidence="8">
    <location>
        <begin position="335"/>
        <end position="366"/>
    </location>
</feature>
<evidence type="ECO:0000256" key="1">
    <source>
        <dbReference type="ARBA" id="ARBA00004651"/>
    </source>
</evidence>
<feature type="transmembrane region" description="Helical" evidence="8">
    <location>
        <begin position="147"/>
        <end position="163"/>
    </location>
</feature>
<comment type="subcellular location">
    <subcellularLocation>
        <location evidence="1">Cell membrane</location>
        <topology evidence="1">Multi-pass membrane protein</topology>
    </subcellularLocation>
</comment>
<feature type="transmembrane region" description="Helical" evidence="8">
    <location>
        <begin position="378"/>
        <end position="395"/>
    </location>
</feature>
<dbReference type="InterPro" id="IPR018584">
    <property type="entry name" value="GT87"/>
</dbReference>